<feature type="region of interest" description="Disordered" evidence="1">
    <location>
        <begin position="486"/>
        <end position="518"/>
    </location>
</feature>
<gene>
    <name evidence="2" type="ORF">SteCoe_29252</name>
</gene>
<name>A0A1R2B6A9_9CILI</name>
<dbReference type="Proteomes" id="UP000187209">
    <property type="component" value="Unassembled WGS sequence"/>
</dbReference>
<dbReference type="AlphaFoldDB" id="A0A1R2B6A9"/>
<keyword evidence="3" id="KW-1185">Reference proteome</keyword>
<organism evidence="2 3">
    <name type="scientific">Stentor coeruleus</name>
    <dbReference type="NCBI Taxonomy" id="5963"/>
    <lineage>
        <taxon>Eukaryota</taxon>
        <taxon>Sar</taxon>
        <taxon>Alveolata</taxon>
        <taxon>Ciliophora</taxon>
        <taxon>Postciliodesmatophora</taxon>
        <taxon>Heterotrichea</taxon>
        <taxon>Heterotrichida</taxon>
        <taxon>Stentoridae</taxon>
        <taxon>Stentor</taxon>
    </lineage>
</organism>
<evidence type="ECO:0000313" key="3">
    <source>
        <dbReference type="Proteomes" id="UP000187209"/>
    </source>
</evidence>
<evidence type="ECO:0000313" key="2">
    <source>
        <dbReference type="EMBL" id="OMJ72333.1"/>
    </source>
</evidence>
<dbReference type="EMBL" id="MPUH01000910">
    <property type="protein sequence ID" value="OMJ72333.1"/>
    <property type="molecule type" value="Genomic_DNA"/>
</dbReference>
<comment type="caution">
    <text evidence="2">The sequence shown here is derived from an EMBL/GenBank/DDBJ whole genome shotgun (WGS) entry which is preliminary data.</text>
</comment>
<sequence length="654" mass="75305">MQDLKFFNSIEELFLSVHTIESNIKTILSVDNYSPAGLKLLKKLILLCTSASITLIQQDYLNDTLALLKIADKADSELGRYGSLGLNWQGRLIMPSLLAFMYFKQQQYTDSLKFLYSMHILIEEIKDAGLPVPLHLRNITNMLTFIVLWKLNRIAESEKYINSVIDSEINTIRGRNLYCLVSVCKAGVVAKKDKNYMLAVTICNEALKKVEKDEISGNLIEDVMNALYFESRAGIDNQEYKDGYGRNIHGLNKDIEFKPKSSEDWLVNQSFITIFYVTCFIPLIKSGTPVIITEPSWKNQKDLITKEPDRGFLTSKKPNFSVSRTKTDVKKPRKKLSLDVSSHSRRKQNIKTEDEDELLQYLNLQLANRGMPKTQKAYKNDNPQFNDRNMFMAQQGPKNEFHLQANNRNILTSQQGPRNDFPTHYTERNALMSQQAPKRDFYIQNPDRGMISQQEPKNDFHTQNPDRIMMMSQQVPKHDFYMQNDRSSLTSQQGPKSDFNMQSCDRSSLTSQQGPKSDFYIQNTERHLLMSQQGPRNEFNIQIPDRNILMSQQGYMNDFNLQLTDRRVLISKLGDKKDVNDSVLSKYKGVKGNNSKEKFHNLSLLYTTGRHTVGKVYNEGNSRISYFSPRVNSMKKNQDSKISLRTKAVNKSIA</sequence>
<accession>A0A1R2B6A9</accession>
<evidence type="ECO:0000256" key="1">
    <source>
        <dbReference type="SAM" id="MobiDB-lite"/>
    </source>
</evidence>
<reference evidence="2 3" key="1">
    <citation type="submission" date="2016-11" db="EMBL/GenBank/DDBJ databases">
        <title>The macronuclear genome of Stentor coeruleus: a giant cell with tiny introns.</title>
        <authorList>
            <person name="Slabodnick M."/>
            <person name="Ruby J.G."/>
            <person name="Reiff S.B."/>
            <person name="Swart E.C."/>
            <person name="Gosai S."/>
            <person name="Prabakaran S."/>
            <person name="Witkowska E."/>
            <person name="Larue G.E."/>
            <person name="Fisher S."/>
            <person name="Freeman R.M."/>
            <person name="Gunawardena J."/>
            <person name="Chu W."/>
            <person name="Stover N.A."/>
            <person name="Gregory B.D."/>
            <person name="Nowacki M."/>
            <person name="Derisi J."/>
            <person name="Roy S.W."/>
            <person name="Marshall W.F."/>
            <person name="Sood P."/>
        </authorList>
    </citation>
    <scope>NUCLEOTIDE SEQUENCE [LARGE SCALE GENOMIC DNA]</scope>
    <source>
        <strain evidence="2">WM001</strain>
    </source>
</reference>
<protein>
    <submittedName>
        <fullName evidence="2">Uncharacterized protein</fullName>
    </submittedName>
</protein>
<proteinExistence type="predicted"/>
<feature type="region of interest" description="Disordered" evidence="1">
    <location>
        <begin position="323"/>
        <end position="349"/>
    </location>
</feature>